<accession>A0A348ALC8</accession>
<dbReference type="Pfam" id="PF04239">
    <property type="entry name" value="DUF421"/>
    <property type="match status" value="1"/>
</dbReference>
<sequence length="234" mass="26521">MDWQEIMRDTWQTSLVFLSLLVFTRVMGKTQIGQLTLYEYISGITIGSIAGTVVSSEPGKVWSHYYDLILFVALAYFTSFLTIKSRPLRKIIEGSPTIVIKNGNVLIDNMRGMRFDLDELNSKLREKGILDHAEVQYAIVEPTGDLNIIKKSDYQPLTKTDVNIHLPDPAYPVELIMDGQVIEENLRKHNLSRDWLEKQLTAQGIFDIAQVSYAGMDSKGQFTVSKDTAKTQDN</sequence>
<evidence type="ECO:0000256" key="3">
    <source>
        <dbReference type="ARBA" id="ARBA00022475"/>
    </source>
</evidence>
<evidence type="ECO:0000256" key="7">
    <source>
        <dbReference type="SAM" id="Phobius"/>
    </source>
</evidence>
<dbReference type="EMBL" id="AP018449">
    <property type="protein sequence ID" value="BBB91876.1"/>
    <property type="molecule type" value="Genomic_DNA"/>
</dbReference>
<evidence type="ECO:0000259" key="8">
    <source>
        <dbReference type="Pfam" id="PF04239"/>
    </source>
</evidence>
<dbReference type="PANTHER" id="PTHR34582">
    <property type="entry name" value="UPF0702 TRANSMEMBRANE PROTEIN YCAP"/>
    <property type="match status" value="1"/>
</dbReference>
<dbReference type="Pfam" id="PF20730">
    <property type="entry name" value="YetF_N"/>
    <property type="match status" value="1"/>
</dbReference>
<evidence type="ECO:0000259" key="9">
    <source>
        <dbReference type="Pfam" id="PF20730"/>
    </source>
</evidence>
<feature type="domain" description="YetF-like N-terminal transmembrane" evidence="9">
    <location>
        <begin position="16"/>
        <end position="81"/>
    </location>
</feature>
<evidence type="ECO:0000256" key="4">
    <source>
        <dbReference type="ARBA" id="ARBA00022692"/>
    </source>
</evidence>
<reference evidence="10 11" key="1">
    <citation type="journal article" date="2018" name="Int. J. Syst. Evol. Microbiol.">
        <title>Methylomusa anaerophila gen. nov., sp. nov., an anaerobic methanol-utilizing bacterium isolated from a microbial fuel cell.</title>
        <authorList>
            <person name="Amano N."/>
            <person name="Yamamuro A."/>
            <person name="Miyahara M."/>
            <person name="Kouzuma A."/>
            <person name="Abe T."/>
            <person name="Watanabe K."/>
        </authorList>
    </citation>
    <scope>NUCLEOTIDE SEQUENCE [LARGE SCALE GENOMIC DNA]</scope>
    <source>
        <strain evidence="10 11">MMFC1</strain>
    </source>
</reference>
<comment type="subcellular location">
    <subcellularLocation>
        <location evidence="1">Cell membrane</location>
        <topology evidence="1">Multi-pass membrane protein</topology>
    </subcellularLocation>
</comment>
<dbReference type="PANTHER" id="PTHR34582:SF7">
    <property type="entry name" value="UPF0702 TRANSMEMBRANE PROTEIN YDFS"/>
    <property type="match status" value="1"/>
</dbReference>
<keyword evidence="3" id="KW-1003">Cell membrane</keyword>
<keyword evidence="5 7" id="KW-1133">Transmembrane helix</keyword>
<feature type="domain" description="YetF C-terminal" evidence="8">
    <location>
        <begin position="84"/>
        <end position="216"/>
    </location>
</feature>
<evidence type="ECO:0000256" key="6">
    <source>
        <dbReference type="ARBA" id="ARBA00023136"/>
    </source>
</evidence>
<evidence type="ECO:0000256" key="1">
    <source>
        <dbReference type="ARBA" id="ARBA00004651"/>
    </source>
</evidence>
<dbReference type="AlphaFoldDB" id="A0A348ALC8"/>
<keyword evidence="6 7" id="KW-0472">Membrane</keyword>
<evidence type="ECO:0000256" key="2">
    <source>
        <dbReference type="ARBA" id="ARBA00006448"/>
    </source>
</evidence>
<dbReference type="GO" id="GO:0005886">
    <property type="term" value="C:plasma membrane"/>
    <property type="evidence" value="ECO:0007669"/>
    <property type="project" value="UniProtKB-SubCell"/>
</dbReference>
<proteinExistence type="inferred from homology"/>
<feature type="transmembrane region" description="Helical" evidence="7">
    <location>
        <begin position="65"/>
        <end position="83"/>
    </location>
</feature>
<dbReference type="InterPro" id="IPR048454">
    <property type="entry name" value="YetF_N"/>
</dbReference>
<dbReference type="KEGG" id="mana:MAMMFC1_02561"/>
<dbReference type="OrthoDB" id="9778331at2"/>
<dbReference type="InterPro" id="IPR023090">
    <property type="entry name" value="UPF0702_alpha/beta_dom_sf"/>
</dbReference>
<dbReference type="RefSeq" id="WP_126308843.1">
    <property type="nucleotide sequence ID" value="NZ_AP018449.1"/>
</dbReference>
<dbReference type="Gene3D" id="3.30.240.20">
    <property type="entry name" value="bsu07140 like domains"/>
    <property type="match status" value="2"/>
</dbReference>
<name>A0A348ALC8_9FIRM</name>
<protein>
    <recommendedName>
        <fullName evidence="12">DUF421 domain-containing protein</fullName>
    </recommendedName>
</protein>
<evidence type="ECO:0000256" key="5">
    <source>
        <dbReference type="ARBA" id="ARBA00022989"/>
    </source>
</evidence>
<dbReference type="InterPro" id="IPR007353">
    <property type="entry name" value="DUF421"/>
</dbReference>
<comment type="similarity">
    <text evidence="2">Belongs to the UPF0702 family.</text>
</comment>
<keyword evidence="11" id="KW-1185">Reference proteome</keyword>
<keyword evidence="4 7" id="KW-0812">Transmembrane</keyword>
<evidence type="ECO:0000313" key="10">
    <source>
        <dbReference type="EMBL" id="BBB91876.1"/>
    </source>
</evidence>
<gene>
    <name evidence="10" type="ORF">MAMMFC1_02561</name>
</gene>
<dbReference type="Proteomes" id="UP000276437">
    <property type="component" value="Chromosome"/>
</dbReference>
<organism evidence="10 11">
    <name type="scientific">Methylomusa anaerophila</name>
    <dbReference type="NCBI Taxonomy" id="1930071"/>
    <lineage>
        <taxon>Bacteria</taxon>
        <taxon>Bacillati</taxon>
        <taxon>Bacillota</taxon>
        <taxon>Negativicutes</taxon>
        <taxon>Selenomonadales</taxon>
        <taxon>Sporomusaceae</taxon>
        <taxon>Methylomusa</taxon>
    </lineage>
</organism>
<evidence type="ECO:0008006" key="12">
    <source>
        <dbReference type="Google" id="ProtNLM"/>
    </source>
</evidence>
<evidence type="ECO:0000313" key="11">
    <source>
        <dbReference type="Proteomes" id="UP000276437"/>
    </source>
</evidence>